<accession>A0A420HA91</accession>
<proteinExistence type="predicted"/>
<sequence>MRFKEDFSRWKKEDFAALDRDIRRVLCQCLSYYGIYFGHPNSKINYLLTDPTIANSISDWDESFSIKSKFHKDTYAYARKQLVLAGNIILTPPTTIEIPATIAMASVKTVNNDDEFLNAQLTQSQQFQSKYSA</sequence>
<name>A0A420HA91_9PEZI</name>
<organism evidence="1 2">
    <name type="scientific">Golovinomyces cichoracearum</name>
    <dbReference type="NCBI Taxonomy" id="62708"/>
    <lineage>
        <taxon>Eukaryota</taxon>
        <taxon>Fungi</taxon>
        <taxon>Dikarya</taxon>
        <taxon>Ascomycota</taxon>
        <taxon>Pezizomycotina</taxon>
        <taxon>Leotiomycetes</taxon>
        <taxon>Erysiphales</taxon>
        <taxon>Erysiphaceae</taxon>
        <taxon>Golovinomyces</taxon>
    </lineage>
</organism>
<evidence type="ECO:0000313" key="1">
    <source>
        <dbReference type="EMBL" id="RKF54323.1"/>
    </source>
</evidence>
<dbReference type="EMBL" id="MCBR01021281">
    <property type="protein sequence ID" value="RKF54323.1"/>
    <property type="molecule type" value="Genomic_DNA"/>
</dbReference>
<evidence type="ECO:0000313" key="2">
    <source>
        <dbReference type="Proteomes" id="UP000285405"/>
    </source>
</evidence>
<dbReference type="Proteomes" id="UP000285405">
    <property type="component" value="Unassembled WGS sequence"/>
</dbReference>
<comment type="caution">
    <text evidence="1">The sequence shown here is derived from an EMBL/GenBank/DDBJ whole genome shotgun (WGS) entry which is preliminary data.</text>
</comment>
<dbReference type="AlphaFoldDB" id="A0A420HA91"/>
<reference evidence="1 2" key="1">
    <citation type="journal article" date="2018" name="BMC Genomics">
        <title>Comparative genome analyses reveal sequence features reflecting distinct modes of host-adaptation between dicot and monocot powdery mildew.</title>
        <authorList>
            <person name="Wu Y."/>
            <person name="Ma X."/>
            <person name="Pan Z."/>
            <person name="Kale S.D."/>
            <person name="Song Y."/>
            <person name="King H."/>
            <person name="Zhang Q."/>
            <person name="Presley C."/>
            <person name="Deng X."/>
            <person name="Wei C.I."/>
            <person name="Xiao S."/>
        </authorList>
    </citation>
    <scope>NUCLEOTIDE SEQUENCE [LARGE SCALE GENOMIC DNA]</scope>
    <source>
        <strain evidence="1">UCSC1</strain>
    </source>
</reference>
<protein>
    <submittedName>
        <fullName evidence="1">Uncharacterized protein</fullName>
    </submittedName>
</protein>
<gene>
    <name evidence="1" type="ORF">GcC1_212022</name>
</gene>